<keyword evidence="4" id="KW-1185">Reference proteome</keyword>
<name>A0ABQ1S1E6_9SPHN</name>
<dbReference type="Proteomes" id="UP000619041">
    <property type="component" value="Unassembled WGS sequence"/>
</dbReference>
<feature type="domain" description="Acyl-CoA thioesterase-like C-terminal" evidence="2">
    <location>
        <begin position="135"/>
        <end position="265"/>
    </location>
</feature>
<organism evidence="3 4">
    <name type="scientific">Tsuneonella deserti</name>
    <dbReference type="NCBI Taxonomy" id="2035528"/>
    <lineage>
        <taxon>Bacteria</taxon>
        <taxon>Pseudomonadati</taxon>
        <taxon>Pseudomonadota</taxon>
        <taxon>Alphaproteobacteria</taxon>
        <taxon>Sphingomonadales</taxon>
        <taxon>Erythrobacteraceae</taxon>
        <taxon>Tsuneonella</taxon>
    </lineage>
</organism>
<dbReference type="EMBL" id="BMKL01000001">
    <property type="protein sequence ID" value="GGD87579.1"/>
    <property type="molecule type" value="Genomic_DNA"/>
</dbReference>
<dbReference type="Pfam" id="PF20789">
    <property type="entry name" value="4HBT_3C"/>
    <property type="match status" value="1"/>
</dbReference>
<dbReference type="InterPro" id="IPR042171">
    <property type="entry name" value="Acyl-CoA_hotdog"/>
</dbReference>
<protein>
    <submittedName>
        <fullName evidence="3">Acyl-CoA thioesterase</fullName>
    </submittedName>
</protein>
<evidence type="ECO:0000259" key="2">
    <source>
        <dbReference type="Pfam" id="PF20789"/>
    </source>
</evidence>
<dbReference type="Gene3D" id="2.40.160.210">
    <property type="entry name" value="Acyl-CoA thioesterase, double hotdog domain"/>
    <property type="match status" value="1"/>
</dbReference>
<dbReference type="SUPFAM" id="SSF54637">
    <property type="entry name" value="Thioesterase/thiol ester dehydrase-isomerase"/>
    <property type="match status" value="2"/>
</dbReference>
<comment type="caution">
    <text evidence="3">The sequence shown here is derived from an EMBL/GenBank/DDBJ whole genome shotgun (WGS) entry which is preliminary data.</text>
</comment>
<dbReference type="Pfam" id="PF13622">
    <property type="entry name" value="4HBT_3"/>
    <property type="match status" value="1"/>
</dbReference>
<dbReference type="InterPro" id="IPR029069">
    <property type="entry name" value="HotDog_dom_sf"/>
</dbReference>
<dbReference type="InterPro" id="IPR049450">
    <property type="entry name" value="ACOT8-like_C"/>
</dbReference>
<sequence>MRFVSLFNAPMRFANLIDAVPADTRPVTLPGAENWMQGRTLFGGASAALALQAVRRAMPDLPPFRAAQVGFVAPVGANLAFSVEMVRQGRNVTQVRSDIASDGKLALTALMLFGEEREPNALHPAGKADPWPGAPEDCEDVGQGPTNFFTQNLEIRRAQDERGKGPPLVRRWVRLKDREGLDPVIQAIVLGDALPPGSMRAMQRQGPLSSINWSFNLLDPEARTRDGWFLAEAASDHADHGYSSERLRLWNAEGEQILAGMQAAAIFG</sequence>
<evidence type="ECO:0000259" key="1">
    <source>
        <dbReference type="Pfam" id="PF13622"/>
    </source>
</evidence>
<accession>A0ABQ1S1E6</accession>
<evidence type="ECO:0000313" key="4">
    <source>
        <dbReference type="Proteomes" id="UP000619041"/>
    </source>
</evidence>
<gene>
    <name evidence="3" type="ORF">GCM10011515_03930</name>
</gene>
<dbReference type="InterPro" id="IPR049449">
    <property type="entry name" value="TesB_ACOT8-like_N"/>
</dbReference>
<evidence type="ECO:0000313" key="3">
    <source>
        <dbReference type="EMBL" id="GGD87579.1"/>
    </source>
</evidence>
<reference evidence="4" key="1">
    <citation type="journal article" date="2019" name="Int. J. Syst. Evol. Microbiol.">
        <title>The Global Catalogue of Microorganisms (GCM) 10K type strain sequencing project: providing services to taxonomists for standard genome sequencing and annotation.</title>
        <authorList>
            <consortium name="The Broad Institute Genomics Platform"/>
            <consortium name="The Broad Institute Genome Sequencing Center for Infectious Disease"/>
            <person name="Wu L."/>
            <person name="Ma J."/>
        </authorList>
    </citation>
    <scope>NUCLEOTIDE SEQUENCE [LARGE SCALE GENOMIC DNA]</scope>
    <source>
        <strain evidence="4">CGMCC 1.15959</strain>
    </source>
</reference>
<feature type="domain" description="Acyl-CoA thioesterase-like N-terminal HotDog" evidence="1">
    <location>
        <begin position="33"/>
        <end position="114"/>
    </location>
</feature>
<proteinExistence type="predicted"/>